<dbReference type="InterPro" id="IPR036388">
    <property type="entry name" value="WH-like_DNA-bd_sf"/>
</dbReference>
<reference evidence="3" key="1">
    <citation type="submission" date="2006-10" db="EMBL/GenBank/DDBJ databases">
        <authorList>
            <person name="Amadeo P."/>
            <person name="Zhao Q."/>
            <person name="Wortman J."/>
            <person name="Fraser-Liggett C."/>
            <person name="Carlton J."/>
        </authorList>
    </citation>
    <scope>NUCLEOTIDE SEQUENCE</scope>
    <source>
        <strain evidence="3">G3</strain>
    </source>
</reference>
<dbReference type="PROSITE" id="PS50069">
    <property type="entry name" value="CULLIN_2"/>
    <property type="match status" value="1"/>
</dbReference>
<evidence type="ECO:0000313" key="4">
    <source>
        <dbReference type="Proteomes" id="UP000001542"/>
    </source>
</evidence>
<dbReference type="SMR" id="A2E3X9"/>
<dbReference type="InParanoid" id="A2E3X9"/>
<sequence>MDILQQKQNDLLYNILDCISQQKRPPCSFSAAYTLVFNFSRSINFLNFITIVSEAVKNNISSIISSVMSMNIRDFERYLLIFQKYNFYYRNVTAILGISEEYSTVKEYSVHDILKTTFIKLMKENISIQSFVKVLDEEIELFREERDYKQYKQLDKIKQPAVLIDLVYANDFDDLIIELQKCWEIFSEKFISISNEEFIKDLYFILEREKWMLQYLFSMRYHNIIMRKIYEIIIHSENFENSLKVMSQSLNNRDTDVFDTIYNSINIIPVSNDAIGMFNEAVSVSFEKENSELNEMIKTLEFYSKLFDNLNPKNEIVYNTFMNVSTNYVNRDSYAVLNQVSKLLNQKVTKNEPFDELNGILYRMRCKSELELYHSRIVTKRLLPPSLQTIERESNVIKKLHQISPLFQFRDLQIILRESRASLELNAMLDISPSLFIPSAVWPYKPPYYLPVHLSVFVDQIRAKYLQMFPRKQLEFPIISWLVTLKDTVRNSTIIGNGIHAEALIEVSEKKKVTKQSLQPHIPDNVLVVALEGLSTNKAPILVKDEEDNYTIGIQKLPGTIRLQNFSFVANKQATDVPKHDTINCKITRILKDKRAMSIPALTTQVINELSSFFIPTESEVNHSLQTLVERDFVKIKDNIAYYLP</sequence>
<accession>A2E3X9</accession>
<dbReference type="InterPro" id="IPR036390">
    <property type="entry name" value="WH_DNA-bd_sf"/>
</dbReference>
<protein>
    <recommendedName>
        <fullName evidence="2">Cullin family profile domain-containing protein</fullName>
    </recommendedName>
</protein>
<dbReference type="Pfam" id="PF10557">
    <property type="entry name" value="Cullin_Nedd8"/>
    <property type="match status" value="1"/>
</dbReference>
<dbReference type="SMART" id="SM00884">
    <property type="entry name" value="Cullin_Nedd8"/>
    <property type="match status" value="1"/>
</dbReference>
<dbReference type="OrthoDB" id="27073at2759"/>
<organism evidence="3 4">
    <name type="scientific">Trichomonas vaginalis (strain ATCC PRA-98 / G3)</name>
    <dbReference type="NCBI Taxonomy" id="412133"/>
    <lineage>
        <taxon>Eukaryota</taxon>
        <taxon>Metamonada</taxon>
        <taxon>Parabasalia</taxon>
        <taxon>Trichomonadida</taxon>
        <taxon>Trichomonadidae</taxon>
        <taxon>Trichomonas</taxon>
    </lineage>
</organism>
<dbReference type="VEuPathDB" id="TrichDB:TVAG_074620"/>
<dbReference type="RefSeq" id="XP_001324857.1">
    <property type="nucleotide sequence ID" value="XM_001324822.1"/>
</dbReference>
<dbReference type="InterPro" id="IPR016158">
    <property type="entry name" value="Cullin_homology"/>
</dbReference>
<name>A2E3X9_TRIV3</name>
<gene>
    <name evidence="3" type="ORF">TVAG_074620</name>
</gene>
<evidence type="ECO:0000259" key="2">
    <source>
        <dbReference type="PROSITE" id="PS50069"/>
    </source>
</evidence>
<dbReference type="InterPro" id="IPR036317">
    <property type="entry name" value="Cullin_homology_sf"/>
</dbReference>
<reference evidence="3" key="2">
    <citation type="journal article" date="2007" name="Science">
        <title>Draft genome sequence of the sexually transmitted pathogen Trichomonas vaginalis.</title>
        <authorList>
            <person name="Carlton J.M."/>
            <person name="Hirt R.P."/>
            <person name="Silva J.C."/>
            <person name="Delcher A.L."/>
            <person name="Schatz M."/>
            <person name="Zhao Q."/>
            <person name="Wortman J.R."/>
            <person name="Bidwell S.L."/>
            <person name="Alsmark U.C.M."/>
            <person name="Besteiro S."/>
            <person name="Sicheritz-Ponten T."/>
            <person name="Noel C.J."/>
            <person name="Dacks J.B."/>
            <person name="Foster P.G."/>
            <person name="Simillion C."/>
            <person name="Van de Peer Y."/>
            <person name="Miranda-Saavedra D."/>
            <person name="Barton G.J."/>
            <person name="Westrop G.D."/>
            <person name="Mueller S."/>
            <person name="Dessi D."/>
            <person name="Fiori P.L."/>
            <person name="Ren Q."/>
            <person name="Paulsen I."/>
            <person name="Zhang H."/>
            <person name="Bastida-Corcuera F.D."/>
            <person name="Simoes-Barbosa A."/>
            <person name="Brown M.T."/>
            <person name="Hayes R.D."/>
            <person name="Mukherjee M."/>
            <person name="Okumura C.Y."/>
            <person name="Schneider R."/>
            <person name="Smith A.J."/>
            <person name="Vanacova S."/>
            <person name="Villalvazo M."/>
            <person name="Haas B.J."/>
            <person name="Pertea M."/>
            <person name="Feldblyum T.V."/>
            <person name="Utterback T.R."/>
            <person name="Shu C.L."/>
            <person name="Osoegawa K."/>
            <person name="de Jong P.J."/>
            <person name="Hrdy I."/>
            <person name="Horvathova L."/>
            <person name="Zubacova Z."/>
            <person name="Dolezal P."/>
            <person name="Malik S.B."/>
            <person name="Logsdon J.M. Jr."/>
            <person name="Henze K."/>
            <person name="Gupta A."/>
            <person name="Wang C.C."/>
            <person name="Dunne R.L."/>
            <person name="Upcroft J.A."/>
            <person name="Upcroft P."/>
            <person name="White O."/>
            <person name="Salzberg S.L."/>
            <person name="Tang P."/>
            <person name="Chiu C.-H."/>
            <person name="Lee Y.-S."/>
            <person name="Embley T.M."/>
            <person name="Coombs G.H."/>
            <person name="Mottram J.C."/>
            <person name="Tachezy J."/>
            <person name="Fraser-Liggett C.M."/>
            <person name="Johnson P.J."/>
        </authorList>
    </citation>
    <scope>NUCLEOTIDE SEQUENCE [LARGE SCALE GENOMIC DNA]</scope>
    <source>
        <strain evidence="3">G3</strain>
    </source>
</reference>
<dbReference type="EMBL" id="DS113298">
    <property type="protein sequence ID" value="EAY12634.1"/>
    <property type="molecule type" value="Genomic_DNA"/>
</dbReference>
<dbReference type="SUPFAM" id="SSF75632">
    <property type="entry name" value="Cullin homology domain"/>
    <property type="match status" value="1"/>
</dbReference>
<feature type="domain" description="Cullin family profile" evidence="2">
    <location>
        <begin position="298"/>
        <end position="476"/>
    </location>
</feature>
<dbReference type="STRING" id="5722.A2E3X9"/>
<dbReference type="SUPFAM" id="SSF46785">
    <property type="entry name" value="Winged helix' DNA-binding domain"/>
    <property type="match status" value="1"/>
</dbReference>
<dbReference type="Proteomes" id="UP000001542">
    <property type="component" value="Unassembled WGS sequence"/>
</dbReference>
<dbReference type="AlphaFoldDB" id="A2E3X9"/>
<dbReference type="InterPro" id="IPR019559">
    <property type="entry name" value="Cullin_neddylation_domain"/>
</dbReference>
<dbReference type="KEGG" id="tva:4770601"/>
<proteinExistence type="inferred from homology"/>
<dbReference type="VEuPathDB" id="TrichDB:TVAGG3_0147020"/>
<dbReference type="Gene3D" id="1.10.10.10">
    <property type="entry name" value="Winged helix-like DNA-binding domain superfamily/Winged helix DNA-binding domain"/>
    <property type="match status" value="1"/>
</dbReference>
<evidence type="ECO:0000313" key="3">
    <source>
        <dbReference type="EMBL" id="EAY12634.1"/>
    </source>
</evidence>
<comment type="similarity">
    <text evidence="1">Belongs to the cullin family.</text>
</comment>
<evidence type="ECO:0000256" key="1">
    <source>
        <dbReference type="PROSITE-ProRule" id="PRU00330"/>
    </source>
</evidence>
<keyword evidence="4" id="KW-1185">Reference proteome</keyword>